<proteinExistence type="predicted"/>
<reference evidence="3 4" key="1">
    <citation type="submission" date="2018-06" db="EMBL/GenBank/DDBJ databases">
        <title>Natronomonas sp. F16-60 a new haloarchaeon isolated from a solar saltern of Isla Cristina, Huelva, Spain.</title>
        <authorList>
            <person name="Duran-Viseras A."/>
            <person name="Sanchez-Porro C."/>
            <person name="Ventosa A."/>
        </authorList>
    </citation>
    <scope>NUCLEOTIDE SEQUENCE [LARGE SCALE GENOMIC DNA]</scope>
    <source>
        <strain evidence="3 4">F16-60</strain>
    </source>
</reference>
<evidence type="ECO:0000313" key="4">
    <source>
        <dbReference type="Proteomes" id="UP000319894"/>
    </source>
</evidence>
<evidence type="ECO:0000256" key="1">
    <source>
        <dbReference type="SAM" id="MobiDB-lite"/>
    </source>
</evidence>
<protein>
    <recommendedName>
        <fullName evidence="2">DUF7835 domain-containing protein</fullName>
    </recommendedName>
</protein>
<comment type="caution">
    <text evidence="3">The sequence shown here is derived from an EMBL/GenBank/DDBJ whole genome shotgun (WGS) entry which is preliminary data.</text>
</comment>
<name>A0A554NAY6_9EURY</name>
<feature type="compositionally biased region" description="Basic and acidic residues" evidence="1">
    <location>
        <begin position="56"/>
        <end position="66"/>
    </location>
</feature>
<feature type="domain" description="DUF7835" evidence="2">
    <location>
        <begin position="16"/>
        <end position="50"/>
    </location>
</feature>
<dbReference type="InterPro" id="IPR057157">
    <property type="entry name" value="DUF7835"/>
</dbReference>
<keyword evidence="4" id="KW-1185">Reference proteome</keyword>
<organism evidence="3 4">
    <name type="scientific">Haloglomus irregulare</name>
    <dbReference type="NCBI Taxonomy" id="2234134"/>
    <lineage>
        <taxon>Archaea</taxon>
        <taxon>Methanobacteriati</taxon>
        <taxon>Methanobacteriota</taxon>
        <taxon>Stenosarchaea group</taxon>
        <taxon>Halobacteria</taxon>
        <taxon>Halobacteriales</taxon>
        <taxon>Natronomonadaceae</taxon>
        <taxon>Haloglomus</taxon>
    </lineage>
</organism>
<sequence>MPTGSAATSDGGRWGNCEERTPHAASVEIRAESASSENPQYSREPYRSASVGADRPSTERRVRAAS</sequence>
<evidence type="ECO:0000259" key="2">
    <source>
        <dbReference type="Pfam" id="PF25205"/>
    </source>
</evidence>
<dbReference type="AlphaFoldDB" id="A0A554NAY6"/>
<dbReference type="InParanoid" id="A0A554NAY6"/>
<evidence type="ECO:0000313" key="3">
    <source>
        <dbReference type="EMBL" id="TSD14566.1"/>
    </source>
</evidence>
<accession>A0A554NAY6</accession>
<gene>
    <name evidence="3" type="ORF">DP107_06155</name>
</gene>
<dbReference type="Pfam" id="PF25205">
    <property type="entry name" value="DUF7835"/>
    <property type="match status" value="1"/>
</dbReference>
<feature type="region of interest" description="Disordered" evidence="1">
    <location>
        <begin position="1"/>
        <end position="66"/>
    </location>
</feature>
<dbReference type="Proteomes" id="UP000319894">
    <property type="component" value="Unassembled WGS sequence"/>
</dbReference>
<dbReference type="EMBL" id="QMDX01000003">
    <property type="protein sequence ID" value="TSD14566.1"/>
    <property type="molecule type" value="Genomic_DNA"/>
</dbReference>